<dbReference type="Gene3D" id="1.20.940.10">
    <property type="entry name" value="Functional domain of the splicing factor Prp18"/>
    <property type="match status" value="1"/>
</dbReference>
<keyword evidence="9" id="KW-0256">Endoplasmic reticulum</keyword>
<dbReference type="PANTHER" id="PTHR13923">
    <property type="entry name" value="SEC31-RELATED PROTEIN"/>
    <property type="match status" value="1"/>
</dbReference>
<evidence type="ECO:0000313" key="20">
    <source>
        <dbReference type="Proteomes" id="UP000050424"/>
    </source>
</evidence>
<dbReference type="FunFam" id="2.130.10.10:FF:000193">
    <property type="entry name" value="Protein transport protein SEC31, putative"/>
    <property type="match status" value="1"/>
</dbReference>
<evidence type="ECO:0000259" key="18">
    <source>
        <dbReference type="Pfam" id="PF12931"/>
    </source>
</evidence>
<accession>A0A0P7AS23</accession>
<evidence type="ECO:0000256" key="5">
    <source>
        <dbReference type="ARBA" id="ARBA00021236"/>
    </source>
</evidence>
<dbReference type="Gene3D" id="2.130.10.10">
    <property type="entry name" value="YVTN repeat-like/Quinoprotein amine dehydrogenase"/>
    <property type="match status" value="1"/>
</dbReference>
<comment type="function">
    <text evidence="14">Component of the coat protein complex II (COPII) which promotes the formation of transport vesicles from the endoplasmic reticulum (ER). The coat has two main functions, the physical deformation of the endoplasmic reticulum membrane into vesicles and the selection of cargo molecules.</text>
</comment>
<keyword evidence="8" id="KW-0677">Repeat</keyword>
<keyword evidence="7 15" id="KW-0853">WD repeat</keyword>
<dbReference type="SUPFAM" id="SSF50978">
    <property type="entry name" value="WD40 repeat-like"/>
    <property type="match status" value="1"/>
</dbReference>
<dbReference type="GO" id="GO:0090110">
    <property type="term" value="P:COPII-coated vesicle cargo loading"/>
    <property type="evidence" value="ECO:0007669"/>
    <property type="project" value="TreeGrafter"/>
</dbReference>
<feature type="region of interest" description="Disordered" evidence="16">
    <location>
        <begin position="531"/>
        <end position="553"/>
    </location>
</feature>
<evidence type="ECO:0000256" key="15">
    <source>
        <dbReference type="PROSITE-ProRule" id="PRU00221"/>
    </source>
</evidence>
<evidence type="ECO:0000256" key="6">
    <source>
        <dbReference type="ARBA" id="ARBA00022448"/>
    </source>
</evidence>
<dbReference type="GO" id="GO:0070971">
    <property type="term" value="C:endoplasmic reticulum exit site"/>
    <property type="evidence" value="ECO:0007669"/>
    <property type="project" value="TreeGrafter"/>
</dbReference>
<feature type="compositionally biased region" description="Pro residues" evidence="16">
    <location>
        <begin position="975"/>
        <end position="989"/>
    </location>
</feature>
<dbReference type="Pfam" id="PF00400">
    <property type="entry name" value="WD40"/>
    <property type="match status" value="1"/>
</dbReference>
<dbReference type="GO" id="GO:0015031">
    <property type="term" value="P:protein transport"/>
    <property type="evidence" value="ECO:0007669"/>
    <property type="project" value="UniProtKB-KW"/>
</dbReference>
<feature type="domain" description="SRA1/Sec31" evidence="17">
    <location>
        <begin position="1137"/>
        <end position="1268"/>
    </location>
</feature>
<dbReference type="PROSITE" id="PS50294">
    <property type="entry name" value="WD_REPEATS_REGION"/>
    <property type="match status" value="1"/>
</dbReference>
<dbReference type="PANTHER" id="PTHR13923:SF11">
    <property type="entry name" value="SECRETORY 31, ISOFORM D"/>
    <property type="match status" value="1"/>
</dbReference>
<evidence type="ECO:0000259" key="17">
    <source>
        <dbReference type="Pfam" id="PF07304"/>
    </source>
</evidence>
<protein>
    <recommendedName>
        <fullName evidence="5">Protein transport protein SEC31</fullName>
    </recommendedName>
    <alternativeName>
        <fullName evidence="4">Protein transport protein sec31</fullName>
    </alternativeName>
</protein>
<evidence type="ECO:0000256" key="8">
    <source>
        <dbReference type="ARBA" id="ARBA00022737"/>
    </source>
</evidence>
<dbReference type="AlphaFoldDB" id="A0A0P7AS23"/>
<organism evidence="19 20">
    <name type="scientific">Neonectria ditissima</name>
    <dbReference type="NCBI Taxonomy" id="78410"/>
    <lineage>
        <taxon>Eukaryota</taxon>
        <taxon>Fungi</taxon>
        <taxon>Dikarya</taxon>
        <taxon>Ascomycota</taxon>
        <taxon>Pezizomycotina</taxon>
        <taxon>Sordariomycetes</taxon>
        <taxon>Hypocreomycetidae</taxon>
        <taxon>Hypocreales</taxon>
        <taxon>Nectriaceae</taxon>
        <taxon>Neonectria</taxon>
    </lineage>
</organism>
<evidence type="ECO:0000256" key="4">
    <source>
        <dbReference type="ARBA" id="ARBA00013507"/>
    </source>
</evidence>
<dbReference type="GO" id="GO:0005789">
    <property type="term" value="C:endoplasmic reticulum membrane"/>
    <property type="evidence" value="ECO:0007669"/>
    <property type="project" value="UniProtKB-SubCell"/>
</dbReference>
<evidence type="ECO:0000256" key="12">
    <source>
        <dbReference type="ARBA" id="ARBA00023136"/>
    </source>
</evidence>
<dbReference type="InterPro" id="IPR036322">
    <property type="entry name" value="WD40_repeat_dom_sf"/>
</dbReference>
<evidence type="ECO:0000256" key="14">
    <source>
        <dbReference type="ARBA" id="ARBA00025471"/>
    </source>
</evidence>
<dbReference type="OrthoDB" id="542917at2759"/>
<keyword evidence="13" id="KW-0968">Cytoplasmic vesicle</keyword>
<gene>
    <name evidence="19" type="ORF">AK830_g9366</name>
</gene>
<feature type="compositionally biased region" description="Polar residues" evidence="16">
    <location>
        <begin position="1069"/>
        <end position="1079"/>
    </location>
</feature>
<proteinExistence type="inferred from homology"/>
<dbReference type="FunFam" id="1.20.940.10:FF:000007">
    <property type="entry name" value="Protein transport protein (SEC31), putative"/>
    <property type="match status" value="1"/>
</dbReference>
<keyword evidence="12" id="KW-0472">Membrane</keyword>
<dbReference type="SMART" id="SM00320">
    <property type="entry name" value="WD40"/>
    <property type="match status" value="6"/>
</dbReference>
<evidence type="ECO:0000256" key="16">
    <source>
        <dbReference type="SAM" id="MobiDB-lite"/>
    </source>
</evidence>
<evidence type="ECO:0000256" key="11">
    <source>
        <dbReference type="ARBA" id="ARBA00022927"/>
    </source>
</evidence>
<reference evidence="19 20" key="1">
    <citation type="submission" date="2015-09" db="EMBL/GenBank/DDBJ databases">
        <title>Draft genome of a European isolate of the apple canker pathogen Neonectria ditissima.</title>
        <authorList>
            <person name="Gomez-Cortecero A."/>
            <person name="Harrison R.J."/>
            <person name="Armitage A.D."/>
        </authorList>
    </citation>
    <scope>NUCLEOTIDE SEQUENCE [LARGE SCALE GENOMIC DNA]</scope>
    <source>
        <strain evidence="19 20">R09/05</strain>
    </source>
</reference>
<feature type="repeat" description="WD" evidence="15">
    <location>
        <begin position="163"/>
        <end position="205"/>
    </location>
</feature>
<sequence>MVRLRDIPRTAAFAWSPDAGNPLLVTGTRAGAVDVDFSDESKLELWDLALDDQQQVLELQPLVSISTESRFYDVAWSPPDDNHPKGIIAGALENGSLDMWDAAKLVAGDPDALISQTVKHTGPIKALQFNPLKPQILATAGAKGELFIYDVNDVANPFRLGNAQARSDDIECLAWNQKVSHILATGGTGGFVTVWDLKTKKASLTLNNNRKAVSAIAWDPENSTKLLTATPDDNTPVIMLWNLRNSNAPEKTLQGHEQGVLSLSWCQQDSELLLSSGKDNRTIVWNPRTGERYGELPEVTNWTFLTRFNPHNPNLSATASFDGKITIQTLQNTNPDTSKAAAEKNLDDEDFFRAAQDQPQDASWSLAKAPNWFERPIGASFGFGGKLVVFKASPTQPGQKRSSKILISSFSVDTEVSSATEKFQVAMASGDVSTICSEHVEQAKTEEEKADWKVMETLVGDNPRGKIVDYLGFNEEDLANGAEDVSEDKDEDEDDEDDEESVEAKSEVDADAEKDEKKKKRLSTFFNGADGEGEDDFLSELPATKGAKTDNPFQLFSDSDTSIEKRVTKALMLGNFATATDICLKENRMADAFLIANCGGQELVDKVQSAYLARKSGTPSYMRLLGSVINKNLWDVVYNADLENWKETMAIVCTFSDPTEFPDLCEALGDRVYEQGLRKDASFCYLVGSKLEKVVSIWAAELEEAEKAGVQEPSGDSTFSVHAKSLQNFIEKVTVFRHVTKFEDGEKGLTSDWKLSTLYDKYTEYADILAAHGQLEVAQKYLDLLPSSYPAAELSRNRVRLATTKKAAPQTNARVPASAARTTSRMPPTMGYQPSQPVPASTVPNPYGNLSQNAAPRGTTSSPAQQYMPPANPYQPAGGYAPPATYQPPAQPGFGHPTGPPPMSGPPRNKTPLAPPPPKSKSVDNWNDVPIVTKVPSRKATPSVAPITSPFPGQQTGSSLPPPPGSPYGHQTGSAPPPPPPKGPAPPRVQSPLAGPPQTFQGPPQAFHAPHQSFQAPPPPTSAPNPYAPPPPVGGAGPHMPSVVPRTASPYNAPPAGAPPSNRYAPAPSAQQQYNQPHSSMPPGNRPPPGGSFGAPPQQSAPHNSYAPSPYAVAPSQPSAQSTGPPPTGPPPMNRTGPPPAAPSQPIQQAPPPAKARHPAGDRSHIPGSAQGLVDVLSQDMQRVASKAPATFAPQVKDTQKRLNLLFDHLNNEELVQPGTIEQLTHLASALQSKDYDAAHRLQVEIQRDKTEECGNWMVGVKRLISMSKATPQT</sequence>
<comment type="subcellular location">
    <subcellularLocation>
        <location evidence="1">Cytoplasmic vesicle</location>
        <location evidence="1">COPII-coated vesicle membrane</location>
        <topology evidence="1">Peripheral membrane protein</topology>
        <orientation evidence="1">Cytoplasmic side</orientation>
    </subcellularLocation>
    <subcellularLocation>
        <location evidence="2">Endoplasmic reticulum membrane</location>
        <topology evidence="2">Peripheral membrane protein</topology>
        <orientation evidence="2">Cytoplasmic side</orientation>
    </subcellularLocation>
</comment>
<dbReference type="GO" id="GO:0030127">
    <property type="term" value="C:COPII vesicle coat"/>
    <property type="evidence" value="ECO:0007669"/>
    <property type="project" value="TreeGrafter"/>
</dbReference>
<dbReference type="STRING" id="78410.A0A0P7AS23"/>
<keyword evidence="11" id="KW-0653">Protein transport</keyword>
<dbReference type="InterPro" id="IPR040251">
    <property type="entry name" value="SEC31-like"/>
</dbReference>
<dbReference type="InterPro" id="IPR015943">
    <property type="entry name" value="WD40/YVTN_repeat-like_dom_sf"/>
</dbReference>
<evidence type="ECO:0000256" key="2">
    <source>
        <dbReference type="ARBA" id="ARBA00004397"/>
    </source>
</evidence>
<feature type="region of interest" description="Disordered" evidence="16">
    <location>
        <begin position="478"/>
        <end position="515"/>
    </location>
</feature>
<dbReference type="InterPro" id="IPR009917">
    <property type="entry name" value="SRA1/Sec31"/>
</dbReference>
<dbReference type="Proteomes" id="UP000050424">
    <property type="component" value="Unassembled WGS sequence"/>
</dbReference>
<dbReference type="InterPro" id="IPR001680">
    <property type="entry name" value="WD40_rpt"/>
</dbReference>
<dbReference type="EMBL" id="LKCW01000173">
    <property type="protein sequence ID" value="KPM37216.1"/>
    <property type="molecule type" value="Genomic_DNA"/>
</dbReference>
<comment type="caution">
    <text evidence="19">The sequence shown here is derived from an EMBL/GenBank/DDBJ whole genome shotgun (WGS) entry which is preliminary data.</text>
</comment>
<name>A0A0P7AS23_9HYPO</name>
<evidence type="ECO:0000256" key="3">
    <source>
        <dbReference type="ARBA" id="ARBA00009358"/>
    </source>
</evidence>
<evidence type="ECO:0000256" key="10">
    <source>
        <dbReference type="ARBA" id="ARBA00022892"/>
    </source>
</evidence>
<feature type="region of interest" description="Disordered" evidence="16">
    <location>
        <begin position="803"/>
        <end position="1169"/>
    </location>
</feature>
<dbReference type="Pfam" id="PF12931">
    <property type="entry name" value="TPR_Sec16"/>
    <property type="match status" value="1"/>
</dbReference>
<keyword evidence="20" id="KW-1185">Reference proteome</keyword>
<feature type="compositionally biased region" description="Polar residues" evidence="16">
    <location>
        <begin position="1097"/>
        <end position="1107"/>
    </location>
</feature>
<feature type="domain" description="Sec16 Sec23-binding" evidence="18">
    <location>
        <begin position="568"/>
        <end position="789"/>
    </location>
</feature>
<dbReference type="InterPro" id="IPR024298">
    <property type="entry name" value="Sec16_Sec23-bd"/>
</dbReference>
<evidence type="ECO:0000256" key="9">
    <source>
        <dbReference type="ARBA" id="ARBA00022824"/>
    </source>
</evidence>
<dbReference type="GO" id="GO:0007029">
    <property type="term" value="P:endoplasmic reticulum organization"/>
    <property type="evidence" value="ECO:0007669"/>
    <property type="project" value="TreeGrafter"/>
</dbReference>
<comment type="similarity">
    <text evidence="3">Belongs to the WD repeat SEC31 family.</text>
</comment>
<feature type="compositionally biased region" description="Pro residues" evidence="16">
    <location>
        <begin position="1124"/>
        <end position="1154"/>
    </location>
</feature>
<keyword evidence="10" id="KW-0931">ER-Golgi transport</keyword>
<feature type="compositionally biased region" description="Acidic residues" evidence="16">
    <location>
        <begin position="478"/>
        <end position="501"/>
    </location>
</feature>
<evidence type="ECO:0000313" key="19">
    <source>
        <dbReference type="EMBL" id="KPM37216.1"/>
    </source>
</evidence>
<dbReference type="PROSITE" id="PS50082">
    <property type="entry name" value="WD_REPEATS_2"/>
    <property type="match status" value="2"/>
</dbReference>
<evidence type="ECO:0000256" key="1">
    <source>
        <dbReference type="ARBA" id="ARBA00004299"/>
    </source>
</evidence>
<feature type="compositionally biased region" description="Pro residues" evidence="16">
    <location>
        <begin position="1016"/>
        <end position="1033"/>
    </location>
</feature>
<feature type="repeat" description="WD" evidence="15">
    <location>
        <begin position="253"/>
        <end position="295"/>
    </location>
</feature>
<dbReference type="Gene3D" id="1.25.40.1030">
    <property type="match status" value="1"/>
</dbReference>
<dbReference type="GO" id="GO:0005198">
    <property type="term" value="F:structural molecule activity"/>
    <property type="evidence" value="ECO:0007669"/>
    <property type="project" value="TreeGrafter"/>
</dbReference>
<evidence type="ECO:0000256" key="13">
    <source>
        <dbReference type="ARBA" id="ARBA00023329"/>
    </source>
</evidence>
<feature type="compositionally biased region" description="Low complexity" evidence="16">
    <location>
        <begin position="874"/>
        <end position="884"/>
    </location>
</feature>
<dbReference type="Pfam" id="PF07304">
    <property type="entry name" value="SRA1"/>
    <property type="match status" value="1"/>
</dbReference>
<feature type="compositionally biased region" description="Polar residues" evidence="16">
    <location>
        <begin position="820"/>
        <end position="865"/>
    </location>
</feature>
<keyword evidence="6" id="KW-0813">Transport</keyword>
<evidence type="ECO:0000256" key="7">
    <source>
        <dbReference type="ARBA" id="ARBA00022574"/>
    </source>
</evidence>